<dbReference type="OrthoDB" id="5878625at2"/>
<accession>A4J6J5</accession>
<dbReference type="eggNOG" id="COG1443">
    <property type="taxonomic scope" value="Bacteria"/>
</dbReference>
<protein>
    <recommendedName>
        <fullName evidence="1">Prenylated flavin chaperone LpdD-like domain-containing protein</fullName>
    </recommendedName>
</protein>
<name>A4J6J5_DESRM</name>
<sequence length="131" mass="14288">MMKTVSCTVGEGRLKVHLVTTFTSEGLVCQLYGGEKYHVGAVVLSIPRPSLQDSVQISSNSSVLPLLGHKDDEIAKPLAESLAIYFKEPVVMVAGIHIDHATKEEINNIIKNCWQAAKKLMEGPQSNSKNK</sequence>
<evidence type="ECO:0000313" key="2">
    <source>
        <dbReference type="EMBL" id="ABO50698.1"/>
    </source>
</evidence>
<feature type="domain" description="Prenylated flavin chaperone LpdD-like" evidence="1">
    <location>
        <begin position="11"/>
        <end position="122"/>
    </location>
</feature>
<reference evidence="2 3" key="1">
    <citation type="submission" date="2007-03" db="EMBL/GenBank/DDBJ databases">
        <title>Complete sequence of Desulfotomaculum reducens MI-1.</title>
        <authorList>
            <consortium name="US DOE Joint Genome Institute"/>
            <person name="Copeland A."/>
            <person name="Lucas S."/>
            <person name="Lapidus A."/>
            <person name="Barry K."/>
            <person name="Detter J.C."/>
            <person name="Glavina del Rio T."/>
            <person name="Hammon N."/>
            <person name="Israni S."/>
            <person name="Dalin E."/>
            <person name="Tice H."/>
            <person name="Pitluck S."/>
            <person name="Sims D."/>
            <person name="Brettin T."/>
            <person name="Bruce D."/>
            <person name="Han C."/>
            <person name="Tapia R."/>
            <person name="Schmutz J."/>
            <person name="Larimer F."/>
            <person name="Land M."/>
            <person name="Hauser L."/>
            <person name="Kyrpides N."/>
            <person name="Kim E."/>
            <person name="Tebo B.M."/>
            <person name="Richardson P."/>
        </authorList>
    </citation>
    <scope>NUCLEOTIDE SEQUENCE [LARGE SCALE GENOMIC DNA]</scope>
    <source>
        <strain evidence="2 3">MI-1</strain>
    </source>
</reference>
<evidence type="ECO:0000259" key="1">
    <source>
        <dbReference type="Pfam" id="PF21758"/>
    </source>
</evidence>
<dbReference type="EMBL" id="CP000612">
    <property type="protein sequence ID" value="ABO50698.1"/>
    <property type="molecule type" value="Genomic_DNA"/>
</dbReference>
<dbReference type="STRING" id="349161.Dred_2181"/>
<dbReference type="KEGG" id="drm:Dred_2181"/>
<proteinExistence type="predicted"/>
<keyword evidence="3" id="KW-1185">Reference proteome</keyword>
<evidence type="ECO:0000313" key="3">
    <source>
        <dbReference type="Proteomes" id="UP000001556"/>
    </source>
</evidence>
<dbReference type="InterPro" id="IPR048844">
    <property type="entry name" value="LpdD_chaperone-like"/>
</dbReference>
<organism evidence="2 3">
    <name type="scientific">Desulforamulus reducens (strain ATCC BAA-1160 / DSM 100696 / MI-1)</name>
    <name type="common">Desulfotomaculum reducens</name>
    <dbReference type="NCBI Taxonomy" id="349161"/>
    <lineage>
        <taxon>Bacteria</taxon>
        <taxon>Bacillati</taxon>
        <taxon>Bacillota</taxon>
        <taxon>Clostridia</taxon>
        <taxon>Eubacteriales</taxon>
        <taxon>Peptococcaceae</taxon>
        <taxon>Desulforamulus</taxon>
    </lineage>
</organism>
<dbReference type="AlphaFoldDB" id="A4J6J5"/>
<gene>
    <name evidence="2" type="ordered locus">Dred_2181</name>
</gene>
<dbReference type="Proteomes" id="UP000001556">
    <property type="component" value="Chromosome"/>
</dbReference>
<dbReference type="Pfam" id="PF21758">
    <property type="entry name" value="PAC_bac"/>
    <property type="match status" value="1"/>
</dbReference>
<dbReference type="HOGENOM" id="CLU_139132_0_0_9"/>